<dbReference type="EMBL" id="AWWV01011709">
    <property type="protein sequence ID" value="OMO71054.1"/>
    <property type="molecule type" value="Genomic_DNA"/>
</dbReference>
<evidence type="ECO:0000313" key="2">
    <source>
        <dbReference type="Proteomes" id="UP000188268"/>
    </source>
</evidence>
<proteinExistence type="predicted"/>
<dbReference type="Proteomes" id="UP000188268">
    <property type="component" value="Unassembled WGS sequence"/>
</dbReference>
<evidence type="ECO:0000313" key="1">
    <source>
        <dbReference type="EMBL" id="OMO71054.1"/>
    </source>
</evidence>
<organism evidence="1 2">
    <name type="scientific">Corchorus capsularis</name>
    <name type="common">Jute</name>
    <dbReference type="NCBI Taxonomy" id="210143"/>
    <lineage>
        <taxon>Eukaryota</taxon>
        <taxon>Viridiplantae</taxon>
        <taxon>Streptophyta</taxon>
        <taxon>Embryophyta</taxon>
        <taxon>Tracheophyta</taxon>
        <taxon>Spermatophyta</taxon>
        <taxon>Magnoliopsida</taxon>
        <taxon>eudicotyledons</taxon>
        <taxon>Gunneridae</taxon>
        <taxon>Pentapetalae</taxon>
        <taxon>rosids</taxon>
        <taxon>malvids</taxon>
        <taxon>Malvales</taxon>
        <taxon>Malvaceae</taxon>
        <taxon>Grewioideae</taxon>
        <taxon>Apeibeae</taxon>
        <taxon>Corchorus</taxon>
    </lineage>
</organism>
<gene>
    <name evidence="1" type="ORF">CCACVL1_18475</name>
</gene>
<sequence>MDDGWSEQKTDITPVEKECLSLLFCSRHDSTDS</sequence>
<dbReference type="AlphaFoldDB" id="A0A1R3HL64"/>
<comment type="caution">
    <text evidence="1">The sequence shown here is derived from an EMBL/GenBank/DDBJ whole genome shotgun (WGS) entry which is preliminary data.</text>
</comment>
<dbReference type="Gramene" id="OMO71054">
    <property type="protein sequence ID" value="OMO71054"/>
    <property type="gene ID" value="CCACVL1_18475"/>
</dbReference>
<reference evidence="1 2" key="1">
    <citation type="submission" date="2013-09" db="EMBL/GenBank/DDBJ databases">
        <title>Corchorus capsularis genome sequencing.</title>
        <authorList>
            <person name="Alam M."/>
            <person name="Haque M.S."/>
            <person name="Islam M.S."/>
            <person name="Emdad E.M."/>
            <person name="Islam M.M."/>
            <person name="Ahmed B."/>
            <person name="Halim A."/>
            <person name="Hossen Q.M.M."/>
            <person name="Hossain M.Z."/>
            <person name="Ahmed R."/>
            <person name="Khan M.M."/>
            <person name="Islam R."/>
            <person name="Rashid M.M."/>
            <person name="Khan S.A."/>
            <person name="Rahman M.S."/>
            <person name="Alam M."/>
        </authorList>
    </citation>
    <scope>NUCLEOTIDE SEQUENCE [LARGE SCALE GENOMIC DNA]</scope>
    <source>
        <strain evidence="2">cv. CVL-1</strain>
        <tissue evidence="1">Whole seedling</tissue>
    </source>
</reference>
<accession>A0A1R3HL64</accession>
<keyword evidence="2" id="KW-1185">Reference proteome</keyword>
<name>A0A1R3HL64_COCAP</name>
<protein>
    <submittedName>
        <fullName evidence="1">Uncharacterized protein</fullName>
    </submittedName>
</protein>